<dbReference type="SUPFAM" id="SSF53448">
    <property type="entry name" value="Nucleotide-diphospho-sugar transferases"/>
    <property type="match status" value="1"/>
</dbReference>
<evidence type="ECO:0000259" key="2">
    <source>
        <dbReference type="Pfam" id="PF00535"/>
    </source>
</evidence>
<dbReference type="InterPro" id="IPR027791">
    <property type="entry name" value="Galactosyl_T_C"/>
</dbReference>
<evidence type="ECO:0000259" key="3">
    <source>
        <dbReference type="Pfam" id="PF02709"/>
    </source>
</evidence>
<reference evidence="4" key="1">
    <citation type="submission" date="2021-10" db="EMBL/GenBank/DDBJ databases">
        <title>Gramella sp. ASW11-100T, isolated from marine sediment.</title>
        <authorList>
            <person name="Xia C."/>
        </authorList>
    </citation>
    <scope>NUCLEOTIDE SEQUENCE</scope>
    <source>
        <strain evidence="4">ASW11-100</strain>
    </source>
</reference>
<sequence>MRTALLVSTYNWPEALNLVFKSIEHQSVFPDEILIADDGSTNKTKSVIDDFKNRYSVTVKHFWHEDNGFRKSEILNKAIANTAVDYIVQIDGDCIMHHHFIEDHIQMAEDKVFIFGSRVNIGKKIKNKVLEGEKIDFSFFSSGIKKRGRTFRFPLLRNRYQAKPEFSSKVRGCNLSFWRKDFLKVNGYNEDISGWGREDSELILRMLNSGVMGRRLKFGGIIYHIFHPEASKDNLEINNKIQQSTIKDNKISCDNGVNKYLK</sequence>
<keyword evidence="5" id="KW-1185">Reference proteome</keyword>
<dbReference type="Pfam" id="PF00535">
    <property type="entry name" value="Glycos_transf_2"/>
    <property type="match status" value="1"/>
</dbReference>
<keyword evidence="1" id="KW-0808">Transferase</keyword>
<dbReference type="PANTHER" id="PTHR43685:SF3">
    <property type="entry name" value="SLR2126 PROTEIN"/>
    <property type="match status" value="1"/>
</dbReference>
<dbReference type="Gene3D" id="3.90.550.10">
    <property type="entry name" value="Spore Coat Polysaccharide Biosynthesis Protein SpsA, Chain A"/>
    <property type="match status" value="1"/>
</dbReference>
<dbReference type="Pfam" id="PF02709">
    <property type="entry name" value="Glyco_transf_7C"/>
    <property type="match status" value="1"/>
</dbReference>
<evidence type="ECO:0000256" key="1">
    <source>
        <dbReference type="ARBA" id="ARBA00022679"/>
    </source>
</evidence>
<evidence type="ECO:0000313" key="4">
    <source>
        <dbReference type="EMBL" id="MCB7480848.1"/>
    </source>
</evidence>
<feature type="domain" description="Galactosyltransferase C-terminal" evidence="3">
    <location>
        <begin position="166"/>
        <end position="227"/>
    </location>
</feature>
<organism evidence="4 5">
    <name type="scientific">Christiangramia sediminis</name>
    <dbReference type="NCBI Taxonomy" id="2881336"/>
    <lineage>
        <taxon>Bacteria</taxon>
        <taxon>Pseudomonadati</taxon>
        <taxon>Bacteroidota</taxon>
        <taxon>Flavobacteriia</taxon>
        <taxon>Flavobacteriales</taxon>
        <taxon>Flavobacteriaceae</taxon>
        <taxon>Christiangramia</taxon>
    </lineage>
</organism>
<dbReference type="Proteomes" id="UP001139414">
    <property type="component" value="Unassembled WGS sequence"/>
</dbReference>
<evidence type="ECO:0000313" key="5">
    <source>
        <dbReference type="Proteomes" id="UP001139414"/>
    </source>
</evidence>
<dbReference type="EMBL" id="JAJBZG010000002">
    <property type="protein sequence ID" value="MCB7480848.1"/>
    <property type="molecule type" value="Genomic_DNA"/>
</dbReference>
<name>A0A9X1LIB0_9FLAO</name>
<accession>A0A9X1LIB0</accession>
<comment type="caution">
    <text evidence="4">The sequence shown here is derived from an EMBL/GenBank/DDBJ whole genome shotgun (WGS) entry which is preliminary data.</text>
</comment>
<dbReference type="PANTHER" id="PTHR43685">
    <property type="entry name" value="GLYCOSYLTRANSFERASE"/>
    <property type="match status" value="1"/>
</dbReference>
<dbReference type="InterPro" id="IPR050834">
    <property type="entry name" value="Glycosyltransf_2"/>
</dbReference>
<dbReference type="InterPro" id="IPR001173">
    <property type="entry name" value="Glyco_trans_2-like"/>
</dbReference>
<gene>
    <name evidence="4" type="ORF">LGQ90_06165</name>
</gene>
<feature type="domain" description="Glycosyltransferase 2-like" evidence="2">
    <location>
        <begin position="6"/>
        <end position="139"/>
    </location>
</feature>
<dbReference type="InterPro" id="IPR029044">
    <property type="entry name" value="Nucleotide-diphossugar_trans"/>
</dbReference>
<proteinExistence type="predicted"/>
<dbReference type="AlphaFoldDB" id="A0A9X1LIB0"/>
<dbReference type="RefSeq" id="WP_229339251.1">
    <property type="nucleotide sequence ID" value="NZ_JAJBZG010000002.1"/>
</dbReference>
<dbReference type="GO" id="GO:0016740">
    <property type="term" value="F:transferase activity"/>
    <property type="evidence" value="ECO:0007669"/>
    <property type="project" value="UniProtKB-KW"/>
</dbReference>
<dbReference type="CDD" id="cd06420">
    <property type="entry name" value="GT2_Chondriotin_Pol_N"/>
    <property type="match status" value="1"/>
</dbReference>
<protein>
    <submittedName>
        <fullName evidence="4">Glycosyltransferase family 2 protein</fullName>
    </submittedName>
</protein>